<evidence type="ECO:0000259" key="18">
    <source>
        <dbReference type="PROSITE" id="PS50894"/>
    </source>
</evidence>
<proteinExistence type="predicted"/>
<dbReference type="SMART" id="SM00388">
    <property type="entry name" value="HisKA"/>
    <property type="match status" value="1"/>
</dbReference>
<evidence type="ECO:0000256" key="1">
    <source>
        <dbReference type="ARBA" id="ARBA00000085"/>
    </source>
</evidence>
<dbReference type="SMART" id="SM00448">
    <property type="entry name" value="REC"/>
    <property type="match status" value="3"/>
</dbReference>
<dbReference type="InterPro" id="IPR003594">
    <property type="entry name" value="HATPase_dom"/>
</dbReference>
<evidence type="ECO:0000256" key="11">
    <source>
        <dbReference type="ARBA" id="ARBA00023136"/>
    </source>
</evidence>
<dbReference type="SMART" id="SM00387">
    <property type="entry name" value="HATPase_c"/>
    <property type="match status" value="1"/>
</dbReference>
<evidence type="ECO:0000259" key="15">
    <source>
        <dbReference type="PROSITE" id="PS50109"/>
    </source>
</evidence>
<feature type="transmembrane region" description="Helical" evidence="14">
    <location>
        <begin position="90"/>
        <end position="120"/>
    </location>
</feature>
<dbReference type="Pfam" id="PF01627">
    <property type="entry name" value="Hpt"/>
    <property type="match status" value="1"/>
</dbReference>
<dbReference type="Pfam" id="PF00512">
    <property type="entry name" value="HisKA"/>
    <property type="match status" value="1"/>
</dbReference>
<dbReference type="Gene3D" id="1.20.120.160">
    <property type="entry name" value="HPT domain"/>
    <property type="match status" value="1"/>
</dbReference>
<keyword evidence="8" id="KW-0067">ATP-binding</keyword>
<feature type="transmembrane region" description="Helical" evidence="14">
    <location>
        <begin position="25"/>
        <end position="50"/>
    </location>
</feature>
<name>A0ABP8QB40_9GAMM</name>
<feature type="transmembrane region" description="Helical" evidence="14">
    <location>
        <begin position="223"/>
        <end position="244"/>
    </location>
</feature>
<dbReference type="CDD" id="cd01949">
    <property type="entry name" value="GGDEF"/>
    <property type="match status" value="1"/>
</dbReference>
<dbReference type="InterPro" id="IPR008207">
    <property type="entry name" value="Sig_transdc_His_kin_Hpt_dom"/>
</dbReference>
<dbReference type="PROSITE" id="PS50109">
    <property type="entry name" value="HIS_KIN"/>
    <property type="match status" value="1"/>
</dbReference>
<evidence type="ECO:0000256" key="6">
    <source>
        <dbReference type="ARBA" id="ARBA00022692"/>
    </source>
</evidence>
<feature type="modified residue" description="Phosphohistidine" evidence="12">
    <location>
        <position position="905"/>
    </location>
</feature>
<keyword evidence="9 14" id="KW-1133">Transmembrane helix</keyword>
<dbReference type="CDD" id="cd16922">
    <property type="entry name" value="HATPase_EvgS-ArcB-TorS-like"/>
    <property type="match status" value="1"/>
</dbReference>
<dbReference type="InterPro" id="IPR029787">
    <property type="entry name" value="Nucleotide_cyclase"/>
</dbReference>
<comment type="catalytic activity">
    <reaction evidence="1">
        <text>ATP + protein L-histidine = ADP + protein N-phospho-L-histidine.</text>
        <dbReference type="EC" id="2.7.13.3"/>
    </reaction>
</comment>
<keyword evidence="10" id="KW-0902">Two-component regulatory system</keyword>
<evidence type="ECO:0000256" key="13">
    <source>
        <dbReference type="PROSITE-ProRule" id="PRU00169"/>
    </source>
</evidence>
<evidence type="ECO:0000313" key="19">
    <source>
        <dbReference type="EMBL" id="GAA4500512.1"/>
    </source>
</evidence>
<feature type="domain" description="Histidine kinase" evidence="15">
    <location>
        <begin position="320"/>
        <end position="541"/>
    </location>
</feature>
<feature type="domain" description="Response regulatory" evidence="16">
    <location>
        <begin position="702"/>
        <end position="816"/>
    </location>
</feature>
<dbReference type="SUPFAM" id="SSF52172">
    <property type="entry name" value="CheY-like"/>
    <property type="match status" value="3"/>
</dbReference>
<dbReference type="PROSITE" id="PS50894">
    <property type="entry name" value="HPT"/>
    <property type="match status" value="1"/>
</dbReference>
<dbReference type="PRINTS" id="PR00344">
    <property type="entry name" value="BCTRLSENSOR"/>
</dbReference>
<dbReference type="InterPro" id="IPR043128">
    <property type="entry name" value="Rev_trsase/Diguanyl_cyclase"/>
</dbReference>
<evidence type="ECO:0000259" key="16">
    <source>
        <dbReference type="PROSITE" id="PS50110"/>
    </source>
</evidence>
<dbReference type="PROSITE" id="PS50110">
    <property type="entry name" value="RESPONSE_REGULATORY"/>
    <property type="match status" value="3"/>
</dbReference>
<keyword evidence="7" id="KW-0547">Nucleotide-binding</keyword>
<dbReference type="SUPFAM" id="SSF55874">
    <property type="entry name" value="ATPase domain of HSP90 chaperone/DNA topoisomerase II/histidine kinase"/>
    <property type="match status" value="1"/>
</dbReference>
<dbReference type="InterPro" id="IPR001789">
    <property type="entry name" value="Sig_transdc_resp-reg_receiver"/>
</dbReference>
<reference evidence="20" key="1">
    <citation type="journal article" date="2019" name="Int. J. Syst. Evol. Microbiol.">
        <title>The Global Catalogue of Microorganisms (GCM) 10K type strain sequencing project: providing services to taxonomists for standard genome sequencing and annotation.</title>
        <authorList>
            <consortium name="The Broad Institute Genomics Platform"/>
            <consortium name="The Broad Institute Genome Sequencing Center for Infectious Disease"/>
            <person name="Wu L."/>
            <person name="Ma J."/>
        </authorList>
    </citation>
    <scope>NUCLEOTIDE SEQUENCE [LARGE SCALE GENOMIC DNA]</scope>
    <source>
        <strain evidence="20">JCM 32226</strain>
    </source>
</reference>
<dbReference type="Proteomes" id="UP001501321">
    <property type="component" value="Unassembled WGS sequence"/>
</dbReference>
<keyword evidence="4" id="KW-1003">Cell membrane</keyword>
<dbReference type="CDD" id="cd17546">
    <property type="entry name" value="REC_hyHK_CKI1_RcsC-like"/>
    <property type="match status" value="1"/>
</dbReference>
<dbReference type="RefSeq" id="WP_345013094.1">
    <property type="nucleotide sequence ID" value="NZ_BAABFC010000014.1"/>
</dbReference>
<keyword evidence="6 14" id="KW-0812">Transmembrane</keyword>
<dbReference type="InterPro" id="IPR003661">
    <property type="entry name" value="HisK_dim/P_dom"/>
</dbReference>
<evidence type="ECO:0000256" key="5">
    <source>
        <dbReference type="ARBA" id="ARBA00022553"/>
    </source>
</evidence>
<dbReference type="SMART" id="SM00267">
    <property type="entry name" value="GGDEF"/>
    <property type="match status" value="1"/>
</dbReference>
<dbReference type="Gene3D" id="3.30.565.10">
    <property type="entry name" value="Histidine kinase-like ATPase, C-terminal domain"/>
    <property type="match status" value="1"/>
</dbReference>
<feature type="transmembrane region" description="Helical" evidence="14">
    <location>
        <begin position="140"/>
        <end position="164"/>
    </location>
</feature>
<evidence type="ECO:0000313" key="20">
    <source>
        <dbReference type="Proteomes" id="UP001501321"/>
    </source>
</evidence>
<comment type="caution">
    <text evidence="19">The sequence shown here is derived from an EMBL/GenBank/DDBJ whole genome shotgun (WGS) entry which is preliminary data.</text>
</comment>
<feature type="domain" description="Response regulatory" evidence="16">
    <location>
        <begin position="981"/>
        <end position="1096"/>
    </location>
</feature>
<dbReference type="Pfam" id="PF00990">
    <property type="entry name" value="GGDEF"/>
    <property type="match status" value="1"/>
</dbReference>
<keyword evidence="11 14" id="KW-0472">Membrane</keyword>
<dbReference type="NCBIfam" id="TIGR00254">
    <property type="entry name" value="GGDEF"/>
    <property type="match status" value="1"/>
</dbReference>
<feature type="domain" description="GGDEF" evidence="17">
    <location>
        <begin position="1139"/>
        <end position="1275"/>
    </location>
</feature>
<evidence type="ECO:0000256" key="9">
    <source>
        <dbReference type="ARBA" id="ARBA00022989"/>
    </source>
</evidence>
<evidence type="ECO:0000256" key="7">
    <source>
        <dbReference type="ARBA" id="ARBA00022741"/>
    </source>
</evidence>
<organism evidence="19 20">
    <name type="scientific">Pseudaeromonas paramecii</name>
    <dbReference type="NCBI Taxonomy" id="2138166"/>
    <lineage>
        <taxon>Bacteria</taxon>
        <taxon>Pseudomonadati</taxon>
        <taxon>Pseudomonadota</taxon>
        <taxon>Gammaproteobacteria</taxon>
        <taxon>Aeromonadales</taxon>
        <taxon>Aeromonadaceae</taxon>
        <taxon>Pseudaeromonas</taxon>
    </lineage>
</organism>
<dbReference type="InterPro" id="IPR000160">
    <property type="entry name" value="GGDEF_dom"/>
</dbReference>
<protein>
    <recommendedName>
        <fullName evidence="3">histidine kinase</fullName>
        <ecNumber evidence="3">2.7.13.3</ecNumber>
    </recommendedName>
</protein>
<dbReference type="InterPro" id="IPR036890">
    <property type="entry name" value="HATPase_C_sf"/>
</dbReference>
<dbReference type="PROSITE" id="PS50887">
    <property type="entry name" value="GGDEF"/>
    <property type="match status" value="1"/>
</dbReference>
<feature type="domain" description="HPt" evidence="18">
    <location>
        <begin position="866"/>
        <end position="961"/>
    </location>
</feature>
<feature type="modified residue" description="4-aspartylphosphate" evidence="13">
    <location>
        <position position="751"/>
    </location>
</feature>
<dbReference type="InterPro" id="IPR011006">
    <property type="entry name" value="CheY-like_superfamily"/>
</dbReference>
<feature type="modified residue" description="4-aspartylphosphate" evidence="13">
    <location>
        <position position="1029"/>
    </location>
</feature>
<dbReference type="SUPFAM" id="SSF55073">
    <property type="entry name" value="Nucleotide cyclase"/>
    <property type="match status" value="1"/>
</dbReference>
<dbReference type="CDD" id="cd00082">
    <property type="entry name" value="HisKA"/>
    <property type="match status" value="1"/>
</dbReference>
<keyword evidence="20" id="KW-1185">Reference proteome</keyword>
<dbReference type="Gene3D" id="1.10.287.130">
    <property type="match status" value="1"/>
</dbReference>
<dbReference type="InterPro" id="IPR036097">
    <property type="entry name" value="HisK_dim/P_sf"/>
</dbReference>
<dbReference type="InterPro" id="IPR004358">
    <property type="entry name" value="Sig_transdc_His_kin-like_C"/>
</dbReference>
<evidence type="ECO:0000256" key="3">
    <source>
        <dbReference type="ARBA" id="ARBA00012438"/>
    </source>
</evidence>
<dbReference type="InterPro" id="IPR036641">
    <property type="entry name" value="HPT_dom_sf"/>
</dbReference>
<dbReference type="Pfam" id="PF02518">
    <property type="entry name" value="HATPase_c"/>
    <property type="match status" value="1"/>
</dbReference>
<dbReference type="EC" id="2.7.13.3" evidence="3"/>
<dbReference type="InterPro" id="IPR005467">
    <property type="entry name" value="His_kinase_dom"/>
</dbReference>
<evidence type="ECO:0000259" key="17">
    <source>
        <dbReference type="PROSITE" id="PS50887"/>
    </source>
</evidence>
<dbReference type="PANTHER" id="PTHR45339:SF1">
    <property type="entry name" value="HYBRID SIGNAL TRANSDUCTION HISTIDINE KINASE J"/>
    <property type="match status" value="1"/>
</dbReference>
<evidence type="ECO:0000256" key="12">
    <source>
        <dbReference type="PROSITE-ProRule" id="PRU00110"/>
    </source>
</evidence>
<feature type="domain" description="Response regulatory" evidence="16">
    <location>
        <begin position="559"/>
        <end position="679"/>
    </location>
</feature>
<sequence>MPSTIPLKTYHPLPLAEVLKGRHPALLLGLWLASLLASVGLGVACVAQNWSGLPLRLGGAELYLTLYPPLIINTLWLFWFGFWWAAIPTYLATLVLALFAGMPVWWALAFACSDVIGFMVQLMVFRASQVPYHLRSVQSVLLFILAAFLAAVFSSIGAFIWVYANHLPSAQFFAIWQGWWLGALLQNLLLVAPLLWLGSGLVMRWRTTFYPCPARPMPDRRQVVVSLATMAGGVYLFLYFSYALSRSAIIPTTPPIDPVWSYALQQMSESVLVVYCALGLLLLGLSVIAYQFFGYWTAHLELAAEEARQANAAKSQFLARMSHEIRTPLNAIIGLTRLALRTILTRSQRDYLDKVRLSGELLLGVVNDLLDFSKIEAGEMSLDCEPFELQEVLQRVSAIMAARADEKQLELLFDVEPGLPTTLYGDGFRLGQVMINLLNNAIKFSDAGEVVLSIHALLRQPDSVTLRFEVRDKGIGISQAELPRLFRPFSQLNESMDRRHGGTGLGLSICKYLVEKMGGRIGVSSQPGQGSCFYFELPFRTDEASEPAPPLLPQLRGRRVLLVQDGVLGPRLMQAMLQRLGLVVEHLAESEGVIARLTDGERPGFDLVLLAEQVNAVPGHVLLRQIRACPQGSWLPVVMLVSISGRESLLKEADNLAIRHFLLKPVNLSVLLDVLQEALCDIRAMREDAPAPSPWQGLQGQRILVVDDNAINRQIVEELLGADGATLLSAAGGEEALALLAQQPVDLVLMDVQMPGMDGLTATRLLRQRGFAGPIIAMTAHAMAEDRLVCLEAGMNDHLAKPFEPEQLNRLLQRWLPQSQPAATGAETTVSDETLALAWFEEPAALEALRSVGVDPKLGLRRVGQRRPLYRRVVERFIQEEAGLAEQLRFLARQQKREALQQRLHNLKSLAGYLGAEGVQSRSAELEGQLRAGHLLEGEVGVQLELLSRHLEKVMGVLRSHCPLSADTPPEATCVPREGVRLLIVDDEAVHREVLADLLSGEGELLMASDGARAMALAQTQQPDLILLDMMMPDMSGAEVLKQLKENPLTRAIPVIIISGLDAIEDEEQGLALGACDYIIKPFHPNIACARVRNALRMAQQRALLEQLAHVDSLTQLPNRRRCETVLEEEWLRCARQQVPLSVAVVDIDHFKRINDSFGHARGDDVLRRVAQQMSRLLNRPGDLVARYGGEEFVLVMPQTEASGAQQLAEQLRQLVAQQQESSPTGLTMAVTVSIGGATQIPDASHGYASLLEEADRMLYQAKQAGRDQVAWHERQLVL</sequence>
<dbReference type="Gene3D" id="3.30.70.270">
    <property type="match status" value="1"/>
</dbReference>
<feature type="transmembrane region" description="Helical" evidence="14">
    <location>
        <begin position="179"/>
        <end position="202"/>
    </location>
</feature>
<dbReference type="PANTHER" id="PTHR45339">
    <property type="entry name" value="HYBRID SIGNAL TRANSDUCTION HISTIDINE KINASE J"/>
    <property type="match status" value="1"/>
</dbReference>
<evidence type="ECO:0000256" key="2">
    <source>
        <dbReference type="ARBA" id="ARBA00004651"/>
    </source>
</evidence>
<dbReference type="Pfam" id="PF00072">
    <property type="entry name" value="Response_reg"/>
    <property type="match status" value="2"/>
</dbReference>
<evidence type="ECO:0000256" key="14">
    <source>
        <dbReference type="SAM" id="Phobius"/>
    </source>
</evidence>
<accession>A0ABP8QB40</accession>
<dbReference type="SUPFAM" id="SSF47226">
    <property type="entry name" value="Histidine-containing phosphotransfer domain, HPT domain"/>
    <property type="match status" value="1"/>
</dbReference>
<comment type="caution">
    <text evidence="13">Lacks conserved residue(s) required for the propagation of feature annotation.</text>
</comment>
<dbReference type="EMBL" id="BAABFC010000014">
    <property type="protein sequence ID" value="GAA4500512.1"/>
    <property type="molecule type" value="Genomic_DNA"/>
</dbReference>
<evidence type="ECO:0000256" key="8">
    <source>
        <dbReference type="ARBA" id="ARBA00022840"/>
    </source>
</evidence>
<comment type="subcellular location">
    <subcellularLocation>
        <location evidence="2">Cell membrane</location>
        <topology evidence="2">Multi-pass membrane protein</topology>
    </subcellularLocation>
</comment>
<dbReference type="Gene3D" id="3.40.50.2300">
    <property type="match status" value="3"/>
</dbReference>
<evidence type="ECO:0000256" key="10">
    <source>
        <dbReference type="ARBA" id="ARBA00023012"/>
    </source>
</evidence>
<gene>
    <name evidence="19" type="ORF">GCM10023095_22430</name>
</gene>
<feature type="transmembrane region" description="Helical" evidence="14">
    <location>
        <begin position="272"/>
        <end position="293"/>
    </location>
</feature>
<dbReference type="SUPFAM" id="SSF47384">
    <property type="entry name" value="Homodimeric domain of signal transducing histidine kinase"/>
    <property type="match status" value="1"/>
</dbReference>
<keyword evidence="5 13" id="KW-0597">Phosphoprotein</keyword>
<evidence type="ECO:0000256" key="4">
    <source>
        <dbReference type="ARBA" id="ARBA00022475"/>
    </source>
</evidence>